<accession>A0A5K3FX54</accession>
<feature type="region of interest" description="Disordered" evidence="1">
    <location>
        <begin position="1"/>
        <end position="21"/>
    </location>
</feature>
<evidence type="ECO:0000313" key="2">
    <source>
        <dbReference type="WBParaSite" id="MCU_012504-RA"/>
    </source>
</evidence>
<name>A0A5K3FX54_MESCO</name>
<organism evidence="2">
    <name type="scientific">Mesocestoides corti</name>
    <name type="common">Flatworm</name>
    <dbReference type="NCBI Taxonomy" id="53468"/>
    <lineage>
        <taxon>Eukaryota</taxon>
        <taxon>Metazoa</taxon>
        <taxon>Spiralia</taxon>
        <taxon>Lophotrochozoa</taxon>
        <taxon>Platyhelminthes</taxon>
        <taxon>Cestoda</taxon>
        <taxon>Eucestoda</taxon>
        <taxon>Cyclophyllidea</taxon>
        <taxon>Mesocestoididae</taxon>
        <taxon>Mesocestoides</taxon>
    </lineage>
</organism>
<reference evidence="2" key="1">
    <citation type="submission" date="2019-11" db="UniProtKB">
        <authorList>
            <consortium name="WormBaseParasite"/>
        </authorList>
    </citation>
    <scope>IDENTIFICATION</scope>
</reference>
<sequence length="69" mass="7575">MCAFNYANNEQKGRPYEQGGSCSKCPQGYNCFRRQCSHKSRNQSLPTLGGIHADASATTDGRTYVSILV</sequence>
<proteinExistence type="predicted"/>
<protein>
    <submittedName>
        <fullName evidence="2">Nuclear receptor domain-containing protein</fullName>
    </submittedName>
</protein>
<evidence type="ECO:0000256" key="1">
    <source>
        <dbReference type="SAM" id="MobiDB-lite"/>
    </source>
</evidence>
<dbReference type="AlphaFoldDB" id="A0A5K3FX54"/>
<dbReference type="WBParaSite" id="MCU_012504-RA">
    <property type="protein sequence ID" value="MCU_012504-RA"/>
    <property type="gene ID" value="MCU_012504"/>
</dbReference>
<feature type="compositionally biased region" description="Polar residues" evidence="1">
    <location>
        <begin position="1"/>
        <end position="10"/>
    </location>
</feature>